<reference evidence="1 2" key="1">
    <citation type="journal article" date="2018" name="Mol. Biol. Evol.">
        <title>Broad Genomic Sampling Reveals a Smut Pathogenic Ancestry of the Fungal Clade Ustilaginomycotina.</title>
        <authorList>
            <person name="Kijpornyongpan T."/>
            <person name="Mondo S.J."/>
            <person name="Barry K."/>
            <person name="Sandor L."/>
            <person name="Lee J."/>
            <person name="Lipzen A."/>
            <person name="Pangilinan J."/>
            <person name="LaButti K."/>
            <person name="Hainaut M."/>
            <person name="Henrissat B."/>
            <person name="Grigoriev I.V."/>
            <person name="Spatafora J.W."/>
            <person name="Aime M.C."/>
        </authorList>
    </citation>
    <scope>NUCLEOTIDE SEQUENCE [LARGE SCALE GENOMIC DNA]</scope>
    <source>
        <strain evidence="1 2">SA 807</strain>
    </source>
</reference>
<keyword evidence="2" id="KW-1185">Reference proteome</keyword>
<name>A0ACD0P4T4_9BASI</name>
<organism evidence="1 2">
    <name type="scientific">Violaceomyces palustris</name>
    <dbReference type="NCBI Taxonomy" id="1673888"/>
    <lineage>
        <taxon>Eukaryota</taxon>
        <taxon>Fungi</taxon>
        <taxon>Dikarya</taxon>
        <taxon>Basidiomycota</taxon>
        <taxon>Ustilaginomycotina</taxon>
        <taxon>Ustilaginomycetes</taxon>
        <taxon>Violaceomycetales</taxon>
        <taxon>Violaceomycetaceae</taxon>
        <taxon>Violaceomyces</taxon>
    </lineage>
</organism>
<protein>
    <submittedName>
        <fullName evidence="1">Uncharacterized protein</fullName>
    </submittedName>
</protein>
<evidence type="ECO:0000313" key="1">
    <source>
        <dbReference type="EMBL" id="PWN53125.1"/>
    </source>
</evidence>
<feature type="non-terminal residue" evidence="1">
    <location>
        <position position="444"/>
    </location>
</feature>
<dbReference type="EMBL" id="KZ819740">
    <property type="protein sequence ID" value="PWN53125.1"/>
    <property type="molecule type" value="Genomic_DNA"/>
</dbReference>
<evidence type="ECO:0000313" key="2">
    <source>
        <dbReference type="Proteomes" id="UP000245626"/>
    </source>
</evidence>
<gene>
    <name evidence="1" type="ORF">IE53DRAFT_306932</name>
</gene>
<accession>A0ACD0P4T4</accession>
<feature type="non-terminal residue" evidence="1">
    <location>
        <position position="1"/>
    </location>
</feature>
<sequence>PRSLVQYLDTYVIGQTKAKKVLAVGVWNHYVRVANNLNLARRERAREAMEELRKKLEEQAVPPQVAPLSVPYDTTHSSIPISSASPGSLPFFEKSNLMLLGPTGSGKTLLLRTLAQALNVPFIHLDATPFTMAGYVGEDVESIVHRLMVESNWDVSRAQMGIVVIDEVDKLAKRSAGGGGEGGGGSSGKDVSGEGVQQALLRILEGTVISVTDKSGSNDKSGGGIANEGWWNSKGGPGGTTYHVDTSSILFVLSGAFVGLEKIISDRLAKESSMKAAKEKGRKTAEEGATNGVLDQQMEKEDLDQNKKDDLYEQAEPIDLQNYGLIPEFIGRIPVMASLRSLTTDDLIRVLKEPKNALLSQYKSLFSASKVEFGITSKAIRSIASQAVDKGTGARGLRRILESRLLDAFYSSPDSSVKYVLLDKKAADGKGEVKLFSRGGKVTF</sequence>
<proteinExistence type="predicted"/>
<dbReference type="Proteomes" id="UP000245626">
    <property type="component" value="Unassembled WGS sequence"/>
</dbReference>